<name>A0ABP0UA00_9BRYO</name>
<keyword evidence="1" id="KW-0732">Signal</keyword>
<dbReference type="PANTHER" id="PTHR36139:SF1">
    <property type="entry name" value="SUCCINATE DEHYDROGENASE SUBUNIT 5, MITOCHONDRIAL"/>
    <property type="match status" value="1"/>
</dbReference>
<evidence type="ECO:0000313" key="3">
    <source>
        <dbReference type="Proteomes" id="UP001497512"/>
    </source>
</evidence>
<gene>
    <name evidence="2" type="ORF">CSSPTR1EN2_LOCUS13276</name>
</gene>
<keyword evidence="3" id="KW-1185">Reference proteome</keyword>
<sequence length="241" mass="25896">MALRARIQARLVLACLYEVAGVVPKVHTRRGLSSAMAFVASKKPSSSLGRPGSNLSPALSGFTQQLRPMTTFLAALPDIKDTRIWNTLNALLGGSWLNIDPEVAAAVESVLASKSEDNVGKEALATAWRSAKAVETFGGGLSELLMEVSDISGSTGEDVNPLPESTQKAVEAALGKYVQYLDSFDEESEAYLKKKVENDLGSLLVQIKQRFSSTDPKWSKITLLGTTGISGSYVERRSFVI</sequence>
<reference evidence="2" key="1">
    <citation type="submission" date="2024-02" db="EMBL/GenBank/DDBJ databases">
        <authorList>
            <consortium name="ELIXIR-Norway"/>
            <consortium name="Elixir Norway"/>
        </authorList>
    </citation>
    <scope>NUCLEOTIDE SEQUENCE</scope>
</reference>
<accession>A0ABP0UA00</accession>
<dbReference type="PANTHER" id="PTHR36139">
    <property type="entry name" value="SUCCINATE DEHYDROGENASE SUBUNIT 5, MITOCHONDRIAL"/>
    <property type="match status" value="1"/>
</dbReference>
<dbReference type="Proteomes" id="UP001497512">
    <property type="component" value="Chromosome 2"/>
</dbReference>
<dbReference type="EMBL" id="OZ019894">
    <property type="protein sequence ID" value="CAK9216127.1"/>
    <property type="molecule type" value="Genomic_DNA"/>
</dbReference>
<evidence type="ECO:0000313" key="2">
    <source>
        <dbReference type="EMBL" id="CAK9216127.1"/>
    </source>
</evidence>
<feature type="chain" id="PRO_5046255785" evidence="1">
    <location>
        <begin position="22"/>
        <end position="241"/>
    </location>
</feature>
<feature type="signal peptide" evidence="1">
    <location>
        <begin position="1"/>
        <end position="21"/>
    </location>
</feature>
<proteinExistence type="predicted"/>
<organism evidence="2 3">
    <name type="scientific">Sphagnum troendelagicum</name>
    <dbReference type="NCBI Taxonomy" id="128251"/>
    <lineage>
        <taxon>Eukaryota</taxon>
        <taxon>Viridiplantae</taxon>
        <taxon>Streptophyta</taxon>
        <taxon>Embryophyta</taxon>
        <taxon>Bryophyta</taxon>
        <taxon>Sphagnophytina</taxon>
        <taxon>Sphagnopsida</taxon>
        <taxon>Sphagnales</taxon>
        <taxon>Sphagnaceae</taxon>
        <taxon>Sphagnum</taxon>
    </lineage>
</organism>
<protein>
    <submittedName>
        <fullName evidence="2">Uncharacterized protein</fullName>
    </submittedName>
</protein>
<dbReference type="InterPro" id="IPR025397">
    <property type="entry name" value="SDH5"/>
</dbReference>
<dbReference type="Pfam" id="PF14290">
    <property type="entry name" value="SDH5_plant"/>
    <property type="match status" value="1"/>
</dbReference>
<evidence type="ECO:0000256" key="1">
    <source>
        <dbReference type="SAM" id="SignalP"/>
    </source>
</evidence>